<feature type="binding site" evidence="13">
    <location>
        <begin position="10"/>
        <end position="17"/>
    </location>
    <ligand>
        <name>ATP</name>
        <dbReference type="ChEBI" id="CHEBI:30616"/>
    </ligand>
</feature>
<dbReference type="GO" id="GO:0004385">
    <property type="term" value="F:GMP kinase activity"/>
    <property type="evidence" value="ECO:0007669"/>
    <property type="project" value="UniProtKB-UniRule"/>
</dbReference>
<evidence type="ECO:0000256" key="9">
    <source>
        <dbReference type="ARBA" id="ARBA00022777"/>
    </source>
</evidence>
<comment type="subcellular location">
    <subcellularLocation>
        <location evidence="2 13">Cytoplasm</location>
    </subcellularLocation>
</comment>
<dbReference type="KEGG" id="lez:GLE_0910"/>
<evidence type="ECO:0000256" key="6">
    <source>
        <dbReference type="ARBA" id="ARBA00022490"/>
    </source>
</evidence>
<dbReference type="EC" id="2.7.4.8" evidence="4 13"/>
<dbReference type="InterPro" id="IPR017665">
    <property type="entry name" value="Guanylate_kinase"/>
</dbReference>
<evidence type="ECO:0000256" key="3">
    <source>
        <dbReference type="ARBA" id="ARBA00005790"/>
    </source>
</evidence>
<dbReference type="InterPro" id="IPR020590">
    <property type="entry name" value="Guanylate_kinase_CS"/>
</dbReference>
<comment type="catalytic activity">
    <reaction evidence="12 13">
        <text>GMP + ATP = GDP + ADP</text>
        <dbReference type="Rhea" id="RHEA:20780"/>
        <dbReference type="ChEBI" id="CHEBI:30616"/>
        <dbReference type="ChEBI" id="CHEBI:58115"/>
        <dbReference type="ChEBI" id="CHEBI:58189"/>
        <dbReference type="ChEBI" id="CHEBI:456216"/>
        <dbReference type="EC" id="2.7.4.8"/>
    </reaction>
</comment>
<dbReference type="FunFam" id="3.40.50.300:FF:000084">
    <property type="entry name" value="Guanylate kinase"/>
    <property type="match status" value="1"/>
</dbReference>
<dbReference type="InterPro" id="IPR008144">
    <property type="entry name" value="Guanylate_kin-like_dom"/>
</dbReference>
<dbReference type="OrthoDB" id="9808150at2"/>
<dbReference type="SUPFAM" id="SSF52540">
    <property type="entry name" value="P-loop containing nucleoside triphosphate hydrolases"/>
    <property type="match status" value="1"/>
</dbReference>
<comment type="similarity">
    <text evidence="3 13">Belongs to the guanylate kinase family.</text>
</comment>
<keyword evidence="9 13" id="KW-0418">Kinase</keyword>
<evidence type="ECO:0000256" key="4">
    <source>
        <dbReference type="ARBA" id="ARBA00012961"/>
    </source>
</evidence>
<evidence type="ECO:0000256" key="7">
    <source>
        <dbReference type="ARBA" id="ARBA00022679"/>
    </source>
</evidence>
<dbReference type="PROSITE" id="PS00856">
    <property type="entry name" value="GUANYLATE_KINASE_1"/>
    <property type="match status" value="1"/>
</dbReference>
<evidence type="ECO:0000256" key="2">
    <source>
        <dbReference type="ARBA" id="ARBA00004496"/>
    </source>
</evidence>
<dbReference type="PROSITE" id="PS50052">
    <property type="entry name" value="GUANYLATE_KINASE_2"/>
    <property type="match status" value="1"/>
</dbReference>
<evidence type="ECO:0000256" key="12">
    <source>
        <dbReference type="ARBA" id="ARBA00048594"/>
    </source>
</evidence>
<evidence type="ECO:0000256" key="8">
    <source>
        <dbReference type="ARBA" id="ARBA00022741"/>
    </source>
</evidence>
<dbReference type="STRING" id="69.GLE_0910"/>
<dbReference type="SMART" id="SM00072">
    <property type="entry name" value="GuKc"/>
    <property type="match status" value="1"/>
</dbReference>
<gene>
    <name evidence="13 14" type="primary">gmk</name>
    <name evidence="14" type="ORF">GLE_0910</name>
</gene>
<sequence>MRGTLYIVAAPSGAGKSSIVNAVLARDPNIRLSISFTSRKPRPGERHAEHYHFVSEQEFEAMVAEGDFFEHARVHGDWKGSARQSVEPFLSAGKDVLLEIDWQGARQVRKKVPDAVSVFILPPSRQALESRMRSRGQDTEEVIGQRLAAARDEMSHYGEFDYVIVNEIFDTAVDEMCAIFTASRLRREAQVARHSRLITALLVDEG</sequence>
<dbReference type="EMBL" id="CP013140">
    <property type="protein sequence ID" value="ALN56268.1"/>
    <property type="molecule type" value="Genomic_DNA"/>
</dbReference>
<dbReference type="FunFam" id="3.30.63.10:FF:000005">
    <property type="entry name" value="Guanylate kinase"/>
    <property type="match status" value="1"/>
</dbReference>
<evidence type="ECO:0000313" key="15">
    <source>
        <dbReference type="Proteomes" id="UP000061569"/>
    </source>
</evidence>
<accession>A0A0S2DCM2</accession>
<evidence type="ECO:0000256" key="10">
    <source>
        <dbReference type="ARBA" id="ARBA00022840"/>
    </source>
</evidence>
<comment type="function">
    <text evidence="1 13">Essential for recycling GMP and indirectly, cGMP.</text>
</comment>
<proteinExistence type="inferred from homology"/>
<dbReference type="Pfam" id="PF00625">
    <property type="entry name" value="Guanylate_kin"/>
    <property type="match status" value="1"/>
</dbReference>
<protein>
    <recommendedName>
        <fullName evidence="5 13">Guanylate kinase</fullName>
        <ecNumber evidence="4 13">2.7.4.8</ecNumber>
    </recommendedName>
    <alternativeName>
        <fullName evidence="11 13">GMP kinase</fullName>
    </alternativeName>
</protein>
<dbReference type="GO" id="GO:0005524">
    <property type="term" value="F:ATP binding"/>
    <property type="evidence" value="ECO:0007669"/>
    <property type="project" value="UniProtKB-UniRule"/>
</dbReference>
<dbReference type="InterPro" id="IPR008145">
    <property type="entry name" value="GK/Ca_channel_bsu"/>
</dbReference>
<reference evidence="14 15" key="1">
    <citation type="submission" date="2015-11" db="EMBL/GenBank/DDBJ databases">
        <title>Genome sequences of Lysobacter enzymogenes strain C3 and Lysobacter antibioticus ATCC 29479.</title>
        <authorList>
            <person name="Kobayashi D.Y."/>
        </authorList>
    </citation>
    <scope>NUCLEOTIDE SEQUENCE [LARGE SCALE GENOMIC DNA]</scope>
    <source>
        <strain evidence="14 15">C3</strain>
    </source>
</reference>
<dbReference type="Gene3D" id="3.30.63.10">
    <property type="entry name" value="Guanylate Kinase phosphate binding domain"/>
    <property type="match status" value="1"/>
</dbReference>
<dbReference type="Gene3D" id="3.40.50.300">
    <property type="entry name" value="P-loop containing nucleotide triphosphate hydrolases"/>
    <property type="match status" value="1"/>
</dbReference>
<dbReference type="PATRIC" id="fig|69.6.peg.898"/>
<evidence type="ECO:0000256" key="11">
    <source>
        <dbReference type="ARBA" id="ARBA00030128"/>
    </source>
</evidence>
<keyword evidence="7 13" id="KW-0808">Transferase</keyword>
<dbReference type="GO" id="GO:0005829">
    <property type="term" value="C:cytosol"/>
    <property type="evidence" value="ECO:0007669"/>
    <property type="project" value="TreeGrafter"/>
</dbReference>
<keyword evidence="8 13" id="KW-0547">Nucleotide-binding</keyword>
<dbReference type="NCBIfam" id="TIGR03263">
    <property type="entry name" value="guanyl_kin"/>
    <property type="match status" value="1"/>
</dbReference>
<evidence type="ECO:0000313" key="14">
    <source>
        <dbReference type="EMBL" id="ALN56268.1"/>
    </source>
</evidence>
<organism evidence="14 15">
    <name type="scientific">Lysobacter enzymogenes</name>
    <dbReference type="NCBI Taxonomy" id="69"/>
    <lineage>
        <taxon>Bacteria</taxon>
        <taxon>Pseudomonadati</taxon>
        <taxon>Pseudomonadota</taxon>
        <taxon>Gammaproteobacteria</taxon>
        <taxon>Lysobacterales</taxon>
        <taxon>Lysobacteraceae</taxon>
        <taxon>Lysobacter</taxon>
    </lineage>
</organism>
<keyword evidence="10 13" id="KW-0067">ATP-binding</keyword>
<dbReference type="PANTHER" id="PTHR23117">
    <property type="entry name" value="GUANYLATE KINASE-RELATED"/>
    <property type="match status" value="1"/>
</dbReference>
<dbReference type="AlphaFoldDB" id="A0A0S2DCM2"/>
<keyword evidence="6 13" id="KW-0963">Cytoplasm</keyword>
<evidence type="ECO:0000256" key="13">
    <source>
        <dbReference type="HAMAP-Rule" id="MF_00328"/>
    </source>
</evidence>
<dbReference type="RefSeq" id="WP_057946388.1">
    <property type="nucleotide sequence ID" value="NZ_CP110813.1"/>
</dbReference>
<evidence type="ECO:0000256" key="1">
    <source>
        <dbReference type="ARBA" id="ARBA00003531"/>
    </source>
</evidence>
<evidence type="ECO:0000256" key="5">
    <source>
        <dbReference type="ARBA" id="ARBA00016296"/>
    </source>
</evidence>
<dbReference type="CDD" id="cd00071">
    <property type="entry name" value="GMPK"/>
    <property type="match status" value="1"/>
</dbReference>
<name>A0A0S2DCM2_LYSEN</name>
<dbReference type="PANTHER" id="PTHR23117:SF13">
    <property type="entry name" value="GUANYLATE KINASE"/>
    <property type="match status" value="1"/>
</dbReference>
<dbReference type="InterPro" id="IPR027417">
    <property type="entry name" value="P-loop_NTPase"/>
</dbReference>
<dbReference type="HAMAP" id="MF_00328">
    <property type="entry name" value="Guanylate_kinase"/>
    <property type="match status" value="1"/>
</dbReference>
<dbReference type="Proteomes" id="UP000061569">
    <property type="component" value="Chromosome"/>
</dbReference>